<keyword evidence="5 9" id="KW-0547">Nucleotide-binding</keyword>
<dbReference type="Pfam" id="PF13238">
    <property type="entry name" value="AAA_18"/>
    <property type="match status" value="1"/>
</dbReference>
<sequence length="203" mass="22162">MDSHAEGNPQRTVHIIVMGVSGCGKTTLAQRISEKTGWPLQEADDLHPSSTMEILKDGKLPSDDVRKAWLHKVRAWIEEQAQQGKNSVTACTALRREHRDILTGAADNGGEPSPNGTVFFVHLYGTEPVLAERMAQRIGTDLPRELLAAQLNDLQRLFPDEKGIRLDVRRDPDDLLDDALSAAKFAQRAYGAPAGSDSSGPDS</sequence>
<dbReference type="GO" id="GO:0005524">
    <property type="term" value="F:ATP binding"/>
    <property type="evidence" value="ECO:0007669"/>
    <property type="project" value="UniProtKB-KW"/>
</dbReference>
<dbReference type="PANTHER" id="PTHR43442:SF3">
    <property type="entry name" value="GLUCONOKINASE-RELATED"/>
    <property type="match status" value="1"/>
</dbReference>
<keyword evidence="6 9" id="KW-0418">Kinase</keyword>
<evidence type="ECO:0000256" key="1">
    <source>
        <dbReference type="ARBA" id="ARBA00004761"/>
    </source>
</evidence>
<dbReference type="OrthoDB" id="9795716at2"/>
<dbReference type="Proteomes" id="UP000285278">
    <property type="component" value="Unassembled WGS sequence"/>
</dbReference>
<name>A0A418Q647_9CORY</name>
<dbReference type="GO" id="GO:0046316">
    <property type="term" value="F:gluconokinase activity"/>
    <property type="evidence" value="ECO:0007669"/>
    <property type="project" value="UniProtKB-EC"/>
</dbReference>
<evidence type="ECO:0000256" key="3">
    <source>
        <dbReference type="ARBA" id="ARBA00012054"/>
    </source>
</evidence>
<accession>A0A418Q647</accession>
<keyword evidence="11" id="KW-1185">Reference proteome</keyword>
<evidence type="ECO:0000256" key="4">
    <source>
        <dbReference type="ARBA" id="ARBA00022679"/>
    </source>
</evidence>
<dbReference type="GO" id="GO:0005737">
    <property type="term" value="C:cytoplasm"/>
    <property type="evidence" value="ECO:0007669"/>
    <property type="project" value="TreeGrafter"/>
</dbReference>
<dbReference type="PANTHER" id="PTHR43442">
    <property type="entry name" value="GLUCONOKINASE-RELATED"/>
    <property type="match status" value="1"/>
</dbReference>
<dbReference type="CDD" id="cd02021">
    <property type="entry name" value="GntK"/>
    <property type="match status" value="1"/>
</dbReference>
<dbReference type="RefSeq" id="WP_025402122.1">
    <property type="nucleotide sequence ID" value="NZ_CBCRUA010000010.1"/>
</dbReference>
<evidence type="ECO:0000256" key="2">
    <source>
        <dbReference type="ARBA" id="ARBA00008420"/>
    </source>
</evidence>
<comment type="caution">
    <text evidence="10">The sequence shown here is derived from an EMBL/GenBank/DDBJ whole genome shotgun (WGS) entry which is preliminary data.</text>
</comment>
<gene>
    <name evidence="10" type="ORF">D3M95_07880</name>
</gene>
<organism evidence="10 11">
    <name type="scientific">Corynebacterium falsenii</name>
    <dbReference type="NCBI Taxonomy" id="108486"/>
    <lineage>
        <taxon>Bacteria</taxon>
        <taxon>Bacillati</taxon>
        <taxon>Actinomycetota</taxon>
        <taxon>Actinomycetes</taxon>
        <taxon>Mycobacteriales</taxon>
        <taxon>Corynebacteriaceae</taxon>
        <taxon>Corynebacterium</taxon>
    </lineage>
</organism>
<comment type="similarity">
    <text evidence="2 9">Belongs to the gluconokinase GntK/GntV family.</text>
</comment>
<dbReference type="EMBL" id="QXJK01000008">
    <property type="protein sequence ID" value="RIX34240.1"/>
    <property type="molecule type" value="Genomic_DNA"/>
</dbReference>
<comment type="catalytic activity">
    <reaction evidence="8 9">
        <text>D-gluconate + ATP = 6-phospho-D-gluconate + ADP + H(+)</text>
        <dbReference type="Rhea" id="RHEA:19433"/>
        <dbReference type="ChEBI" id="CHEBI:15378"/>
        <dbReference type="ChEBI" id="CHEBI:18391"/>
        <dbReference type="ChEBI" id="CHEBI:30616"/>
        <dbReference type="ChEBI" id="CHEBI:58759"/>
        <dbReference type="ChEBI" id="CHEBI:456216"/>
        <dbReference type="EC" id="2.7.1.12"/>
    </reaction>
</comment>
<dbReference type="AlphaFoldDB" id="A0A418Q647"/>
<evidence type="ECO:0000256" key="9">
    <source>
        <dbReference type="RuleBase" id="RU363066"/>
    </source>
</evidence>
<reference evidence="10 11" key="1">
    <citation type="submission" date="2018-09" db="EMBL/GenBank/DDBJ databases">
        <title>Optimization and identification of Corynebacterium falsenii FN1-14 from fish paste.</title>
        <authorList>
            <person name="Daroonpunt R."/>
            <person name="Tanasupawat S."/>
        </authorList>
    </citation>
    <scope>NUCLEOTIDE SEQUENCE [LARGE SCALE GENOMIC DNA]</scope>
    <source>
        <strain evidence="10 11">FN1-14</strain>
    </source>
</reference>
<evidence type="ECO:0000313" key="10">
    <source>
        <dbReference type="EMBL" id="RIX34240.1"/>
    </source>
</evidence>
<dbReference type="SUPFAM" id="SSF52540">
    <property type="entry name" value="P-loop containing nucleoside triphosphate hydrolases"/>
    <property type="match status" value="1"/>
</dbReference>
<dbReference type="InterPro" id="IPR006001">
    <property type="entry name" value="Therm_gnt_kin"/>
</dbReference>
<evidence type="ECO:0000256" key="6">
    <source>
        <dbReference type="ARBA" id="ARBA00022777"/>
    </source>
</evidence>
<evidence type="ECO:0000256" key="8">
    <source>
        <dbReference type="ARBA" id="ARBA00048090"/>
    </source>
</evidence>
<keyword evidence="7 9" id="KW-0067">ATP-binding</keyword>
<evidence type="ECO:0000256" key="7">
    <source>
        <dbReference type="ARBA" id="ARBA00022840"/>
    </source>
</evidence>
<proteinExistence type="inferred from homology"/>
<evidence type="ECO:0000313" key="11">
    <source>
        <dbReference type="Proteomes" id="UP000285278"/>
    </source>
</evidence>
<dbReference type="Gene3D" id="3.40.50.300">
    <property type="entry name" value="P-loop containing nucleotide triphosphate hydrolases"/>
    <property type="match status" value="1"/>
</dbReference>
<dbReference type="GO" id="GO:0005975">
    <property type="term" value="P:carbohydrate metabolic process"/>
    <property type="evidence" value="ECO:0007669"/>
    <property type="project" value="InterPro"/>
</dbReference>
<dbReference type="NCBIfam" id="TIGR01313">
    <property type="entry name" value="therm_gnt_kin"/>
    <property type="match status" value="1"/>
</dbReference>
<comment type="pathway">
    <text evidence="1">Carbohydrate acid metabolism.</text>
</comment>
<protein>
    <recommendedName>
        <fullName evidence="3 9">Gluconokinase</fullName>
        <ecNumber evidence="3 9">2.7.1.12</ecNumber>
    </recommendedName>
</protein>
<keyword evidence="4 9" id="KW-0808">Transferase</keyword>
<dbReference type="InterPro" id="IPR027417">
    <property type="entry name" value="P-loop_NTPase"/>
</dbReference>
<dbReference type="EC" id="2.7.1.12" evidence="3 9"/>
<evidence type="ECO:0000256" key="5">
    <source>
        <dbReference type="ARBA" id="ARBA00022741"/>
    </source>
</evidence>
<dbReference type="STRING" id="1451189.CFAL_02310"/>